<feature type="domain" description="SKP1 component dimerisation" evidence="5">
    <location>
        <begin position="117"/>
        <end position="163"/>
    </location>
</feature>
<organism evidence="7 8">
    <name type="scientific">Dioscorea zingiberensis</name>
    <dbReference type="NCBI Taxonomy" id="325984"/>
    <lineage>
        <taxon>Eukaryota</taxon>
        <taxon>Viridiplantae</taxon>
        <taxon>Streptophyta</taxon>
        <taxon>Embryophyta</taxon>
        <taxon>Tracheophyta</taxon>
        <taxon>Spermatophyta</taxon>
        <taxon>Magnoliopsida</taxon>
        <taxon>Liliopsida</taxon>
        <taxon>Dioscoreales</taxon>
        <taxon>Dioscoreaceae</taxon>
        <taxon>Dioscorea</taxon>
    </lineage>
</organism>
<dbReference type="SUPFAM" id="SSF81382">
    <property type="entry name" value="Skp1 dimerisation domain-like"/>
    <property type="match status" value="1"/>
</dbReference>
<evidence type="ECO:0000256" key="1">
    <source>
        <dbReference type="ARBA" id="ARBA00004906"/>
    </source>
</evidence>
<comment type="caution">
    <text evidence="7">The sequence shown here is derived from an EMBL/GenBank/DDBJ whole genome shotgun (WGS) entry which is preliminary data.</text>
</comment>
<evidence type="ECO:0000259" key="6">
    <source>
        <dbReference type="Pfam" id="PF03931"/>
    </source>
</evidence>
<gene>
    <name evidence="7" type="ORF">J5N97_029191</name>
</gene>
<dbReference type="AlphaFoldDB" id="A0A9D5H5E1"/>
<comment type="pathway">
    <text evidence="1 4">Protein modification; protein ubiquitination.</text>
</comment>
<accession>A0A9D5H5E1</accession>
<protein>
    <recommendedName>
        <fullName evidence="4">SKP1-like protein</fullName>
    </recommendedName>
</protein>
<reference evidence="7" key="1">
    <citation type="submission" date="2021-03" db="EMBL/GenBank/DDBJ databases">
        <authorList>
            <person name="Li Z."/>
            <person name="Yang C."/>
        </authorList>
    </citation>
    <scope>NUCLEOTIDE SEQUENCE</scope>
    <source>
        <strain evidence="7">Dzin_1.0</strain>
        <tissue evidence="7">Leaf</tissue>
    </source>
</reference>
<dbReference type="Gene3D" id="3.30.710.10">
    <property type="entry name" value="Potassium Channel Kv1.1, Chain A"/>
    <property type="match status" value="1"/>
</dbReference>
<evidence type="ECO:0000256" key="2">
    <source>
        <dbReference type="ARBA" id="ARBA00009993"/>
    </source>
</evidence>
<dbReference type="InterPro" id="IPR016073">
    <property type="entry name" value="Skp1_comp_POZ"/>
</dbReference>
<keyword evidence="8" id="KW-1185">Reference proteome</keyword>
<evidence type="ECO:0000259" key="5">
    <source>
        <dbReference type="Pfam" id="PF01466"/>
    </source>
</evidence>
<dbReference type="PANTHER" id="PTHR11165">
    <property type="entry name" value="SKP1"/>
    <property type="match status" value="1"/>
</dbReference>
<evidence type="ECO:0000313" key="8">
    <source>
        <dbReference type="Proteomes" id="UP001085076"/>
    </source>
</evidence>
<dbReference type="InterPro" id="IPR001232">
    <property type="entry name" value="SKP1-like"/>
</dbReference>
<dbReference type="Pfam" id="PF01466">
    <property type="entry name" value="Skp1"/>
    <property type="match status" value="1"/>
</dbReference>
<dbReference type="GO" id="GO:0009867">
    <property type="term" value="P:jasmonic acid mediated signaling pathway"/>
    <property type="evidence" value="ECO:0007669"/>
    <property type="project" value="UniProtKB-ARBA"/>
</dbReference>
<dbReference type="OrthoDB" id="2342932at2759"/>
<dbReference type="GO" id="GO:0006511">
    <property type="term" value="P:ubiquitin-dependent protein catabolic process"/>
    <property type="evidence" value="ECO:0007669"/>
    <property type="project" value="InterPro"/>
</dbReference>
<dbReference type="InterPro" id="IPR011333">
    <property type="entry name" value="SKP1/BTB/POZ_sf"/>
</dbReference>
<comment type="function">
    <text evidence="4">Involved in ubiquitination and subsequent proteasomal degradation of target proteins. Together with CUL1, RBX1 and a F-box protein, it forms a SCF E3 ubiquitin ligase complex. The functional specificity of this complex depends on the type of F-box protein. In the SCF complex, it serves as an adapter that links the F-box protein to CUL1.</text>
</comment>
<evidence type="ECO:0000313" key="7">
    <source>
        <dbReference type="EMBL" id="KAJ0964069.1"/>
    </source>
</evidence>
<proteinExistence type="inferred from homology"/>
<feature type="domain" description="SKP1 component POZ" evidence="6">
    <location>
        <begin position="12"/>
        <end position="73"/>
    </location>
</feature>
<name>A0A9D5H5E1_9LILI</name>
<dbReference type="SUPFAM" id="SSF54695">
    <property type="entry name" value="POZ domain"/>
    <property type="match status" value="1"/>
</dbReference>
<dbReference type="GO" id="GO:0016567">
    <property type="term" value="P:protein ubiquitination"/>
    <property type="evidence" value="ECO:0007669"/>
    <property type="project" value="UniProtKB-UniRule"/>
</dbReference>
<comment type="similarity">
    <text evidence="2 4">Belongs to the SKP1 family.</text>
</comment>
<comment type="subunit">
    <text evidence="4">Part of a SCF (SKP1-cullin-F-box) protein ligase complex.</text>
</comment>
<dbReference type="CDD" id="cd18322">
    <property type="entry name" value="BTB_POZ_SKP1"/>
    <property type="match status" value="1"/>
</dbReference>
<dbReference type="Pfam" id="PF03931">
    <property type="entry name" value="Skp1_POZ"/>
    <property type="match status" value="1"/>
</dbReference>
<dbReference type="InterPro" id="IPR016072">
    <property type="entry name" value="Skp1_comp_dimer"/>
</dbReference>
<evidence type="ECO:0000256" key="3">
    <source>
        <dbReference type="ARBA" id="ARBA00022786"/>
    </source>
</evidence>
<dbReference type="SMART" id="SM00512">
    <property type="entry name" value="Skp1"/>
    <property type="match status" value="1"/>
</dbReference>
<dbReference type="InterPro" id="IPR016897">
    <property type="entry name" value="SKP1"/>
</dbReference>
<sequence>MASMDALVESKKMVKLISSEGEQFEIELEVAKQSPIIAQIIEHYHGEGPAIAPLANVPAAVLNKILHYCKMHAREYEPEEHGSRSEELNKWDAEFMKMDLLELFDVMEAANNMEITKLLDLTCQTVANMIKAKTPEEIRRIFQIKNNLTEEKEYDTGRENIWAFQDLKEDWVI</sequence>
<dbReference type="Proteomes" id="UP001085076">
    <property type="component" value="Miscellaneous, Linkage group lg09"/>
</dbReference>
<evidence type="ECO:0000256" key="4">
    <source>
        <dbReference type="PIRNR" id="PIRNR028729"/>
    </source>
</evidence>
<dbReference type="EMBL" id="JAGGNH010000009">
    <property type="protein sequence ID" value="KAJ0964069.1"/>
    <property type="molecule type" value="Genomic_DNA"/>
</dbReference>
<reference evidence="7" key="2">
    <citation type="journal article" date="2022" name="Hortic Res">
        <title>The genome of Dioscorea zingiberensis sheds light on the biosynthesis, origin and evolution of the medicinally important diosgenin saponins.</title>
        <authorList>
            <person name="Li Y."/>
            <person name="Tan C."/>
            <person name="Li Z."/>
            <person name="Guo J."/>
            <person name="Li S."/>
            <person name="Chen X."/>
            <person name="Wang C."/>
            <person name="Dai X."/>
            <person name="Yang H."/>
            <person name="Song W."/>
            <person name="Hou L."/>
            <person name="Xu J."/>
            <person name="Tong Z."/>
            <person name="Xu A."/>
            <person name="Yuan X."/>
            <person name="Wang W."/>
            <person name="Yang Q."/>
            <person name="Chen L."/>
            <person name="Sun Z."/>
            <person name="Wang K."/>
            <person name="Pan B."/>
            <person name="Chen J."/>
            <person name="Bao Y."/>
            <person name="Liu F."/>
            <person name="Qi X."/>
            <person name="Gang D.R."/>
            <person name="Wen J."/>
            <person name="Li J."/>
        </authorList>
    </citation>
    <scope>NUCLEOTIDE SEQUENCE</scope>
    <source>
        <strain evidence="7">Dzin_1.0</strain>
    </source>
</reference>
<dbReference type="InterPro" id="IPR036296">
    <property type="entry name" value="SKP1-like_dim_sf"/>
</dbReference>
<dbReference type="PIRSF" id="PIRSF028729">
    <property type="entry name" value="E3_ubiquit_lig_SCF_Skp"/>
    <property type="match status" value="1"/>
</dbReference>
<dbReference type="FunFam" id="3.30.710.10:FF:000026">
    <property type="entry name" value="E3 ubiquitin ligase complex SCF subunit"/>
    <property type="match status" value="1"/>
</dbReference>
<keyword evidence="3 4" id="KW-0833">Ubl conjugation pathway</keyword>